<dbReference type="Proteomes" id="UP000651085">
    <property type="component" value="Unassembled WGS sequence"/>
</dbReference>
<keyword evidence="1" id="KW-0732">Signal</keyword>
<gene>
    <name evidence="2" type="ORF">H8744_11450</name>
</gene>
<accession>A0A926IQ11</accession>
<dbReference type="SUPFAM" id="SSF51126">
    <property type="entry name" value="Pectin lyase-like"/>
    <property type="match status" value="1"/>
</dbReference>
<evidence type="ECO:0000313" key="2">
    <source>
        <dbReference type="EMBL" id="MBC8593849.1"/>
    </source>
</evidence>
<dbReference type="AlphaFoldDB" id="A0A926IQ11"/>
<organism evidence="2 3">
    <name type="scientific">Jilunia laotingensis</name>
    <dbReference type="NCBI Taxonomy" id="2763675"/>
    <lineage>
        <taxon>Bacteria</taxon>
        <taxon>Pseudomonadati</taxon>
        <taxon>Bacteroidota</taxon>
        <taxon>Bacteroidia</taxon>
        <taxon>Bacteroidales</taxon>
        <taxon>Bacteroidaceae</taxon>
        <taxon>Jilunia</taxon>
    </lineage>
</organism>
<keyword evidence="3" id="KW-1185">Reference proteome</keyword>
<dbReference type="RefSeq" id="WP_262434959.1">
    <property type="nucleotide sequence ID" value="NZ_JACRTF010000001.1"/>
</dbReference>
<name>A0A926IQ11_9BACT</name>
<evidence type="ECO:0000256" key="1">
    <source>
        <dbReference type="SAM" id="SignalP"/>
    </source>
</evidence>
<dbReference type="EMBL" id="JACRTF010000001">
    <property type="protein sequence ID" value="MBC8593849.1"/>
    <property type="molecule type" value="Genomic_DNA"/>
</dbReference>
<comment type="caution">
    <text evidence="2">The sequence shown here is derived from an EMBL/GenBank/DDBJ whole genome shotgun (WGS) entry which is preliminary data.</text>
</comment>
<dbReference type="InterPro" id="IPR011050">
    <property type="entry name" value="Pectin_lyase_fold/virulence"/>
</dbReference>
<feature type="signal peptide" evidence="1">
    <location>
        <begin position="1"/>
        <end position="23"/>
    </location>
</feature>
<reference evidence="2" key="1">
    <citation type="submission" date="2020-08" db="EMBL/GenBank/DDBJ databases">
        <title>Genome public.</title>
        <authorList>
            <person name="Liu C."/>
            <person name="Sun Q."/>
        </authorList>
    </citation>
    <scope>NUCLEOTIDE SEQUENCE</scope>
    <source>
        <strain evidence="2">N12</strain>
    </source>
</reference>
<feature type="chain" id="PRO_5038919900" evidence="1">
    <location>
        <begin position="24"/>
        <end position="474"/>
    </location>
</feature>
<evidence type="ECO:0000313" key="3">
    <source>
        <dbReference type="Proteomes" id="UP000651085"/>
    </source>
</evidence>
<dbReference type="PROSITE" id="PS51257">
    <property type="entry name" value="PROKAR_LIPOPROTEIN"/>
    <property type="match status" value="1"/>
</dbReference>
<protein>
    <submittedName>
        <fullName evidence="2">Uncharacterized protein</fullName>
    </submittedName>
</protein>
<proteinExistence type="predicted"/>
<sequence>MKRNPLYILLCLFVSLTFIVACNNDDFSTNSSLKLAFSNDTLRLDTILTGIGTSTRQLKVYNRNKESLVISSITLADGSNSGFRINVDGMKGSNFSNIEIRGKDSLFIFIEATIRPANSDIPFFKKDSIVFLTNGNRQDVKLYAYGQDFLSLQNKEITQDTLISAQRPIVIYDSLTVKEGARLTIAAGTRLYFHGSSSLQVHGQLTVEGTLDAPVAFRGDRTDNMFSYLPYDRLPGQWGGIRFHTTSYDNTINFADIHGGIYGIRCDSAAIDRKKLTLNNTIIHQVSGNGLEMTNCQATAGNCQISNAGNNCIKLLGGDYEFVHCTVANYYSWNIKNGVALAIQNEKGETPYPLTMAAFRNCIIAGSSGDEISGSRSKDSSIPFNYYFSYCLINSVEEKNDKIMNVIWEKDDHFEKMDSEMQKYDFQLDSLSKAINLGNNEDSRNYPFDLKGRSRLNDEAPDAGCYEWIKKEDE</sequence>